<dbReference type="OrthoDB" id="5846678at2759"/>
<dbReference type="WBParaSite" id="nOo.2.0.1.t05805-RA">
    <property type="protein sequence ID" value="nOo.2.0.1.t05805-RA"/>
    <property type="gene ID" value="nOo.2.0.1.g05805"/>
</dbReference>
<name>A0A182ECL1_ONCOC</name>
<evidence type="ECO:0000313" key="2">
    <source>
        <dbReference type="Proteomes" id="UP000271087"/>
    </source>
</evidence>
<protein>
    <submittedName>
        <fullName evidence="1 3">Uncharacterized protein</fullName>
    </submittedName>
</protein>
<evidence type="ECO:0000313" key="3">
    <source>
        <dbReference type="WBParaSite" id="nOo.2.0.1.t05805-RA"/>
    </source>
</evidence>
<evidence type="ECO:0000313" key="1">
    <source>
        <dbReference type="EMBL" id="VDK79513.1"/>
    </source>
</evidence>
<reference evidence="1 2" key="2">
    <citation type="submission" date="2018-08" db="EMBL/GenBank/DDBJ databases">
        <authorList>
            <person name="Laetsch R D."/>
            <person name="Stevens L."/>
            <person name="Kumar S."/>
            <person name="Blaxter L. M."/>
        </authorList>
    </citation>
    <scope>NUCLEOTIDE SEQUENCE [LARGE SCALE GENOMIC DNA]</scope>
</reference>
<proteinExistence type="predicted"/>
<dbReference type="EMBL" id="UYRW01001643">
    <property type="protein sequence ID" value="VDK79513.1"/>
    <property type="molecule type" value="Genomic_DNA"/>
</dbReference>
<keyword evidence="2" id="KW-1185">Reference proteome</keyword>
<gene>
    <name evidence="1" type="ORF">NOO_LOCUS5805</name>
</gene>
<accession>A0A182ECL1</accession>
<reference evidence="3" key="1">
    <citation type="submission" date="2016-06" db="UniProtKB">
        <authorList>
            <consortium name="WormBaseParasite"/>
        </authorList>
    </citation>
    <scope>IDENTIFICATION</scope>
</reference>
<sequence>MYRERLNFESRSISFPLTSKTKSFKRNSVRALKNNDRRPGGLEMILASVDESLDLLSDLIGTTRIDDSKLRNHERNRWLFTTDLANHNEHDCTIWKIDKKVDNCVGSKKIEKSSSQSKFLETAKIDLTGEEIIQWMGGLPMINSNKMLAYFCGGTNQETKKKILSKHEPYKIFSFTQKQQFIDQITTRNLINQKLFLRIHSMNETL</sequence>
<dbReference type="AlphaFoldDB" id="A0A182ECL1"/>
<dbReference type="Proteomes" id="UP000271087">
    <property type="component" value="Unassembled WGS sequence"/>
</dbReference>
<organism evidence="3">
    <name type="scientific">Onchocerca ochengi</name>
    <name type="common">Filarial nematode worm</name>
    <dbReference type="NCBI Taxonomy" id="42157"/>
    <lineage>
        <taxon>Eukaryota</taxon>
        <taxon>Metazoa</taxon>
        <taxon>Ecdysozoa</taxon>
        <taxon>Nematoda</taxon>
        <taxon>Chromadorea</taxon>
        <taxon>Rhabditida</taxon>
        <taxon>Spirurina</taxon>
        <taxon>Spiruromorpha</taxon>
        <taxon>Filarioidea</taxon>
        <taxon>Onchocercidae</taxon>
        <taxon>Onchocerca</taxon>
    </lineage>
</organism>